<dbReference type="Gene3D" id="3.40.50.2000">
    <property type="entry name" value="Glycogen Phosphorylase B"/>
    <property type="match status" value="3"/>
</dbReference>
<evidence type="ECO:0000313" key="2">
    <source>
        <dbReference type="Proteomes" id="UP000316621"/>
    </source>
</evidence>
<gene>
    <name evidence="1" type="ORF">C5167_008560</name>
</gene>
<dbReference type="EMBL" id="CM010720">
    <property type="protein sequence ID" value="RZC64868.1"/>
    <property type="molecule type" value="Genomic_DNA"/>
</dbReference>
<reference evidence="1 2" key="1">
    <citation type="journal article" date="2018" name="Science">
        <title>The opium poppy genome and morphinan production.</title>
        <authorList>
            <person name="Guo L."/>
            <person name="Winzer T."/>
            <person name="Yang X."/>
            <person name="Li Y."/>
            <person name="Ning Z."/>
            <person name="He Z."/>
            <person name="Teodor R."/>
            <person name="Lu Y."/>
            <person name="Bowser T.A."/>
            <person name="Graham I.A."/>
            <person name="Ye K."/>
        </authorList>
    </citation>
    <scope>NUCLEOTIDE SEQUENCE [LARGE SCALE GENOMIC DNA]</scope>
    <source>
        <strain evidence="2">cv. HN1</strain>
        <tissue evidence="1">Leaves</tissue>
    </source>
</reference>
<dbReference type="AlphaFoldDB" id="A0A4Y7JYL5"/>
<dbReference type="Proteomes" id="UP000316621">
    <property type="component" value="Chromosome 6"/>
</dbReference>
<sequence>MDKFVTKITTTIESPSYSSIPGGMQVTSSSSRYVLLFPFPTQGHLNPFLDFARNLASRIPYILIKIISTPDNIQKLRPRFLDYPTIDFVELPPFAENAENTENTLQMLITETLFHMSVEVAHSFGSRHVPLYTSGPYAVSIYNSIWTHLPHRLTPADVLTLPDLPPNFTIHGNQLSQNMIKAASSYTQDSPTTFAARQAEFCKNADGSLWNTVGVLEKFWLQHWENSSGRPVWAIGPVLPISSNEKERGGEDSCILVDQMMELAKGLERSEQRFIWVLRNPTGFEVGDKFRSEWLLHGFEERMKQKWQGFLTNGVPVIGWPLGSEQYYNSKLLEEELGVCLELARGFDANINGEDVAQTVRLVLEGDKGVKMRKKAEDLSQEMKKVLMKNGSSVQSLDNFVKTLRMWGEEDMKPR</sequence>
<evidence type="ECO:0008006" key="3">
    <source>
        <dbReference type="Google" id="ProtNLM"/>
    </source>
</evidence>
<dbReference type="PANTHER" id="PTHR48045">
    <property type="entry name" value="UDP-GLYCOSYLTRANSFERASE 72B1"/>
    <property type="match status" value="1"/>
</dbReference>
<dbReference type="PANTHER" id="PTHR48045:SF37">
    <property type="entry name" value="UDP-GLYCOSYLTRANSFERASE 92A1-LIKE"/>
    <property type="match status" value="1"/>
</dbReference>
<proteinExistence type="predicted"/>
<dbReference type="SUPFAM" id="SSF53756">
    <property type="entry name" value="UDP-Glycosyltransferase/glycogen phosphorylase"/>
    <property type="match status" value="1"/>
</dbReference>
<evidence type="ECO:0000313" key="1">
    <source>
        <dbReference type="EMBL" id="RZC64868.1"/>
    </source>
</evidence>
<name>A0A4Y7JYL5_PAPSO</name>
<protein>
    <recommendedName>
        <fullName evidence="3">UDP-glycosyltransferase</fullName>
    </recommendedName>
</protein>
<dbReference type="Gramene" id="RZC64868">
    <property type="protein sequence ID" value="RZC64868"/>
    <property type="gene ID" value="C5167_008560"/>
</dbReference>
<organism evidence="1 2">
    <name type="scientific">Papaver somniferum</name>
    <name type="common">Opium poppy</name>
    <dbReference type="NCBI Taxonomy" id="3469"/>
    <lineage>
        <taxon>Eukaryota</taxon>
        <taxon>Viridiplantae</taxon>
        <taxon>Streptophyta</taxon>
        <taxon>Embryophyta</taxon>
        <taxon>Tracheophyta</taxon>
        <taxon>Spermatophyta</taxon>
        <taxon>Magnoliopsida</taxon>
        <taxon>Ranunculales</taxon>
        <taxon>Papaveraceae</taxon>
        <taxon>Papaveroideae</taxon>
        <taxon>Papaver</taxon>
    </lineage>
</organism>
<accession>A0A4Y7JYL5</accession>
<keyword evidence="2" id="KW-1185">Reference proteome</keyword>